<evidence type="ECO:0000256" key="1">
    <source>
        <dbReference type="SAM" id="MobiDB-lite"/>
    </source>
</evidence>
<gene>
    <name evidence="2" type="ORF">KP509_34G047600</name>
</gene>
<sequence>MRTRLGARRGESKDEAEPFRDVAHACRRQRKSVKREPSTRRGGRKRGRLRDGGAGRRTCREQIAQAAAPATLLSTEEIPGEIAQLGKNDEDGGDGDRASGGERFQQWIAECMPPELMLFDDWPIYSIAGLPDFCSDTVINRQDASDWSILHLVNVQGTVKMSVLALPGDVGQLSESMAAGMRRACSLLSLRVAEWILCNASRSAPSVSELNEIMFAAERYVQEHRLFLRQEPLPDLLAIARAHAPGIVIPSVYTLSLEQVDALAGAGETVIVHRDGGDGVAAIQLKEVGGSFEHMWTKFIAVPGKVFIAHYIDHFFVLRVDEQYEFWIVDTQGSPSGEGLDRACVLSFGPSTIFSTHELPIATTFYHDMTSADACKLFFRHFVANDCGIRELMKHPQCQPPPSLARQIAFFEVARVGEGDALSPS</sequence>
<reference evidence="2" key="1">
    <citation type="submission" date="2021-08" db="EMBL/GenBank/DDBJ databases">
        <title>WGS assembly of Ceratopteris richardii.</title>
        <authorList>
            <person name="Marchant D.B."/>
            <person name="Chen G."/>
            <person name="Jenkins J."/>
            <person name="Shu S."/>
            <person name="Leebens-Mack J."/>
            <person name="Grimwood J."/>
            <person name="Schmutz J."/>
            <person name="Soltis P."/>
            <person name="Soltis D."/>
            <person name="Chen Z.-H."/>
        </authorList>
    </citation>
    <scope>NUCLEOTIDE SEQUENCE</scope>
    <source>
        <strain evidence="2">Whitten #5841</strain>
        <tissue evidence="2">Leaf</tissue>
    </source>
</reference>
<protein>
    <submittedName>
        <fullName evidence="2">Uncharacterized protein</fullName>
    </submittedName>
</protein>
<proteinExistence type="predicted"/>
<feature type="compositionally biased region" description="Basic and acidic residues" evidence="1">
    <location>
        <begin position="8"/>
        <end position="24"/>
    </location>
</feature>
<name>A0A8T2QLB8_CERRI</name>
<keyword evidence="3" id="KW-1185">Reference proteome</keyword>
<dbReference type="AlphaFoldDB" id="A0A8T2QLB8"/>
<evidence type="ECO:0000313" key="2">
    <source>
        <dbReference type="EMBL" id="KAH7284295.1"/>
    </source>
</evidence>
<dbReference type="OrthoDB" id="10547803at2759"/>
<organism evidence="2 3">
    <name type="scientific">Ceratopteris richardii</name>
    <name type="common">Triangle waterfern</name>
    <dbReference type="NCBI Taxonomy" id="49495"/>
    <lineage>
        <taxon>Eukaryota</taxon>
        <taxon>Viridiplantae</taxon>
        <taxon>Streptophyta</taxon>
        <taxon>Embryophyta</taxon>
        <taxon>Tracheophyta</taxon>
        <taxon>Polypodiopsida</taxon>
        <taxon>Polypodiidae</taxon>
        <taxon>Polypodiales</taxon>
        <taxon>Pteridineae</taxon>
        <taxon>Pteridaceae</taxon>
        <taxon>Parkerioideae</taxon>
        <taxon>Ceratopteris</taxon>
    </lineage>
</organism>
<feature type="region of interest" description="Disordered" evidence="1">
    <location>
        <begin position="1"/>
        <end position="57"/>
    </location>
</feature>
<evidence type="ECO:0000313" key="3">
    <source>
        <dbReference type="Proteomes" id="UP000825935"/>
    </source>
</evidence>
<dbReference type="EMBL" id="CM035439">
    <property type="protein sequence ID" value="KAH7284295.1"/>
    <property type="molecule type" value="Genomic_DNA"/>
</dbReference>
<dbReference type="Proteomes" id="UP000825935">
    <property type="component" value="Chromosome 34"/>
</dbReference>
<comment type="caution">
    <text evidence="2">The sequence shown here is derived from an EMBL/GenBank/DDBJ whole genome shotgun (WGS) entry which is preliminary data.</text>
</comment>
<accession>A0A8T2QLB8</accession>